<dbReference type="InterPro" id="IPR014756">
    <property type="entry name" value="Ig_E-set"/>
</dbReference>
<dbReference type="CDD" id="cd02860">
    <property type="entry name" value="E_set_Pullulanase"/>
    <property type="match status" value="1"/>
</dbReference>
<gene>
    <name evidence="4" type="primary">pulA</name>
    <name evidence="4" type="ORF">HCT48_05130</name>
</gene>
<dbReference type="InterPro" id="IPR004193">
    <property type="entry name" value="Glyco_hydro_13_N"/>
</dbReference>
<sequence length="763" mass="86353">MTRTALLLVGFFSWMSLLSCGRQASSQSTQRENTMQFYYASLINNQTIEVKSQVALDKPPTLELINHTTNQRATLTHKAHPAKLLHHFTLEQPISELSHHLTVAINNGTTTHEMPLRLFKFYDHPDFTNHYLPPNTIQWGVMPTTESTTFNIWSPTASDITLNLYEDGVNSPLYESYPLTRGARGHWQLTLQENLIGRYYNYSVTNAGQTHTLTDPYAITTGTNGRRALITTPEIAFRGRRFDSNEFIKVAPKDAILYELHVRDLSMSATTNHSEDLRGKFLGVVQTGTTNQYGQSTGLDHIKDLGVTHIHFLPIYDYNSVDEGNLQDNVFNWGYDPLNYSVPEGSYSSNPADGYVRMRELKAMVDNLHEHGIGVVMDVVYNHTGPVTDHYFQHLVPDYYFRMDEFGNFSNGSGTGNETASEREMFRRYMVDSLKHWATTYQIDGFRFDLMAVHDIETMNLIAQELKAINPYVVLYGEGWTGGGSPLPAHLSATKTNTYQMPDIAVFNDDIRDGLKGWVFDAKESGFVNGNPEVHARALFGYLGALQNIDGHGDGAYAKLPTDTIAYVSAHDNHTLYDRWLESVPGESFEEYMRLQIMANAMVLTSPGIPFLHAGVEMMRTKNGDENSYKSPDSTNQLDYDLKNRTQPLFNYYKNLIQIRKNHPLFKQGLLPNGNHAFEIVKGSQEDPLFMAFRVIDHTNSDAWQGVYLIFNAGENTHTVNLSGGEWRLFADTWQVTPDLTESTFRGSITVEPKSIAMLYQPK</sequence>
<reference evidence="4" key="1">
    <citation type="submission" date="2020-03" db="EMBL/GenBank/DDBJ databases">
        <title>Spirochaetal bacteria isolated from arthropods constitute a novel genus Entomospira genus novum within the order Spirochaetales.</title>
        <authorList>
            <person name="Grana-Miraglia L."/>
            <person name="Sikutova S."/>
            <person name="Fingerle V."/>
            <person name="Sing A."/>
            <person name="Castillo-Ramirez S."/>
            <person name="Margos G."/>
            <person name="Rudolf I."/>
        </authorList>
    </citation>
    <scope>NUCLEOTIDE SEQUENCE</scope>
    <source>
        <strain evidence="4">BR149</strain>
    </source>
</reference>
<dbReference type="EMBL" id="JAATLM010000001">
    <property type="protein sequence ID" value="NIZ69596.1"/>
    <property type="molecule type" value="Genomic_DNA"/>
</dbReference>
<dbReference type="PROSITE" id="PS51257">
    <property type="entry name" value="PROKAR_LIPOPROTEIN"/>
    <property type="match status" value="1"/>
</dbReference>
<comment type="caution">
    <text evidence="4">The sequence shown here is derived from an EMBL/GenBank/DDBJ whole genome shotgun (WGS) entry which is preliminary data.</text>
</comment>
<feature type="chain" id="PRO_5037674726" evidence="2">
    <location>
        <begin position="25"/>
        <end position="763"/>
    </location>
</feature>
<protein>
    <submittedName>
        <fullName evidence="4">Type I pullulanase</fullName>
        <ecNumber evidence="4">3.2.1.41</ecNumber>
    </submittedName>
</protein>
<dbReference type="SUPFAM" id="SSF81296">
    <property type="entry name" value="E set domains"/>
    <property type="match status" value="1"/>
</dbReference>
<dbReference type="EC" id="3.2.1.41" evidence="4"/>
<keyword evidence="5" id="KW-1185">Reference proteome</keyword>
<dbReference type="InterPro" id="IPR006047">
    <property type="entry name" value="GH13_cat_dom"/>
</dbReference>
<dbReference type="GO" id="GO:0051060">
    <property type="term" value="F:pullulanase activity"/>
    <property type="evidence" value="ECO:0007669"/>
    <property type="project" value="UniProtKB-EC"/>
</dbReference>
<accession>A0A968GFE8</accession>
<evidence type="ECO:0000256" key="1">
    <source>
        <dbReference type="ARBA" id="ARBA00008061"/>
    </source>
</evidence>
<dbReference type="InterPro" id="IPR049117">
    <property type="entry name" value="pulA_all-beta"/>
</dbReference>
<dbReference type="SMART" id="SM00642">
    <property type="entry name" value="Aamy"/>
    <property type="match status" value="1"/>
</dbReference>
<evidence type="ECO:0000256" key="2">
    <source>
        <dbReference type="SAM" id="SignalP"/>
    </source>
</evidence>
<dbReference type="Gene3D" id="3.20.20.80">
    <property type="entry name" value="Glycosidases"/>
    <property type="match status" value="1"/>
</dbReference>
<evidence type="ECO:0000259" key="3">
    <source>
        <dbReference type="SMART" id="SM00642"/>
    </source>
</evidence>
<name>A0A968GFE8_9SPIO</name>
<dbReference type="Pfam" id="PF21653">
    <property type="entry name" value="pulA_all-beta"/>
    <property type="match status" value="1"/>
</dbReference>
<feature type="domain" description="Glycosyl hydrolase family 13 catalytic" evidence="3">
    <location>
        <begin position="287"/>
        <end position="660"/>
    </location>
</feature>
<dbReference type="Pfam" id="PF02922">
    <property type="entry name" value="CBM_48"/>
    <property type="match status" value="1"/>
</dbReference>
<dbReference type="InterPro" id="IPR017853">
    <property type="entry name" value="GH"/>
</dbReference>
<dbReference type="PANTHER" id="PTHR43002">
    <property type="entry name" value="GLYCOGEN DEBRANCHING ENZYME"/>
    <property type="match status" value="1"/>
</dbReference>
<dbReference type="RefSeq" id="WP_167695681.1">
    <property type="nucleotide sequence ID" value="NZ_CP118181.1"/>
</dbReference>
<evidence type="ECO:0000313" key="5">
    <source>
        <dbReference type="Proteomes" id="UP000778951"/>
    </source>
</evidence>
<keyword evidence="4" id="KW-0326">Glycosidase</keyword>
<evidence type="ECO:0000313" key="4">
    <source>
        <dbReference type="EMBL" id="NIZ69596.1"/>
    </source>
</evidence>
<dbReference type="Proteomes" id="UP000778951">
    <property type="component" value="Unassembled WGS sequence"/>
</dbReference>
<dbReference type="NCBIfam" id="TIGR02104">
    <property type="entry name" value="pulA_typeI"/>
    <property type="match status" value="1"/>
</dbReference>
<dbReference type="CDD" id="cd11341">
    <property type="entry name" value="AmyAc_Pullulanase_LD-like"/>
    <property type="match status" value="1"/>
</dbReference>
<dbReference type="Gene3D" id="2.60.40.10">
    <property type="entry name" value="Immunoglobulins"/>
    <property type="match status" value="1"/>
</dbReference>
<dbReference type="Pfam" id="PF00128">
    <property type="entry name" value="Alpha-amylase"/>
    <property type="match status" value="1"/>
</dbReference>
<dbReference type="AlphaFoldDB" id="A0A968GFE8"/>
<organism evidence="4 5">
    <name type="scientific">Entomospira culicis</name>
    <dbReference type="NCBI Taxonomy" id="2719989"/>
    <lineage>
        <taxon>Bacteria</taxon>
        <taxon>Pseudomonadati</taxon>
        <taxon>Spirochaetota</taxon>
        <taxon>Spirochaetia</taxon>
        <taxon>Spirochaetales</taxon>
        <taxon>Spirochaetaceae</taxon>
        <taxon>Entomospira</taxon>
    </lineage>
</organism>
<dbReference type="InterPro" id="IPR013783">
    <property type="entry name" value="Ig-like_fold"/>
</dbReference>
<dbReference type="SUPFAM" id="SSF51445">
    <property type="entry name" value="(Trans)glycosidases"/>
    <property type="match status" value="1"/>
</dbReference>
<dbReference type="InterPro" id="IPR011840">
    <property type="entry name" value="PulA_typeI"/>
</dbReference>
<dbReference type="Gene3D" id="2.60.40.1180">
    <property type="entry name" value="Golgi alpha-mannosidase II"/>
    <property type="match status" value="1"/>
</dbReference>
<keyword evidence="2" id="KW-0732">Signal</keyword>
<dbReference type="InterPro" id="IPR013780">
    <property type="entry name" value="Glyco_hydro_b"/>
</dbReference>
<keyword evidence="4" id="KW-0378">Hydrolase</keyword>
<proteinExistence type="inferred from homology"/>
<dbReference type="GO" id="GO:0005975">
    <property type="term" value="P:carbohydrate metabolic process"/>
    <property type="evidence" value="ECO:0007669"/>
    <property type="project" value="InterPro"/>
</dbReference>
<feature type="signal peptide" evidence="2">
    <location>
        <begin position="1"/>
        <end position="24"/>
    </location>
</feature>
<comment type="similarity">
    <text evidence="1">Belongs to the glycosyl hydrolase 13 family.</text>
</comment>